<dbReference type="Proteomes" id="UP000728185">
    <property type="component" value="Unassembled WGS sequence"/>
</dbReference>
<evidence type="ECO:0000313" key="2">
    <source>
        <dbReference type="Proteomes" id="UP000728185"/>
    </source>
</evidence>
<keyword evidence="2" id="KW-1185">Reference proteome</keyword>
<comment type="caution">
    <text evidence="1">The sequence shown here is derived from an EMBL/GenBank/DDBJ whole genome shotgun (WGS) entry which is preliminary data.</text>
</comment>
<proteinExistence type="predicted"/>
<dbReference type="InterPro" id="IPR021109">
    <property type="entry name" value="Peptidase_aspartic_dom_sf"/>
</dbReference>
<name>A0A8E0S2N5_9TREM</name>
<evidence type="ECO:0008006" key="3">
    <source>
        <dbReference type="Google" id="ProtNLM"/>
    </source>
</evidence>
<dbReference type="AlphaFoldDB" id="A0A8E0S2N5"/>
<dbReference type="Gene3D" id="2.40.70.10">
    <property type="entry name" value="Acid Proteases"/>
    <property type="match status" value="1"/>
</dbReference>
<evidence type="ECO:0000313" key="1">
    <source>
        <dbReference type="EMBL" id="KAA0194892.1"/>
    </source>
</evidence>
<sequence>MDSLVKHEKLANVFTLVLCGVTQLNFDKSIVDSGTTNIHLPLNIYAYLVSHIMQIVVIRAESHHWENLQDMDIFWQGKSTLCVESEGDTPGGPDGTPYILFPSIEFQMVSTKSTENGVISVTLSPQVS</sequence>
<accession>A0A8E0S2N5</accession>
<reference evidence="1" key="1">
    <citation type="submission" date="2019-05" db="EMBL/GenBank/DDBJ databases">
        <title>Annotation for the trematode Fasciolopsis buski.</title>
        <authorList>
            <person name="Choi Y.-J."/>
        </authorList>
    </citation>
    <scope>NUCLEOTIDE SEQUENCE</scope>
    <source>
        <strain evidence="1">HT</strain>
        <tissue evidence="1">Whole worm</tissue>
    </source>
</reference>
<dbReference type="EMBL" id="LUCM01004073">
    <property type="protein sequence ID" value="KAA0194892.1"/>
    <property type="molecule type" value="Genomic_DNA"/>
</dbReference>
<organism evidence="1 2">
    <name type="scientific">Fasciolopsis buskii</name>
    <dbReference type="NCBI Taxonomy" id="27845"/>
    <lineage>
        <taxon>Eukaryota</taxon>
        <taxon>Metazoa</taxon>
        <taxon>Spiralia</taxon>
        <taxon>Lophotrochozoa</taxon>
        <taxon>Platyhelminthes</taxon>
        <taxon>Trematoda</taxon>
        <taxon>Digenea</taxon>
        <taxon>Plagiorchiida</taxon>
        <taxon>Echinostomata</taxon>
        <taxon>Echinostomatoidea</taxon>
        <taxon>Fasciolidae</taxon>
        <taxon>Fasciolopsis</taxon>
    </lineage>
</organism>
<protein>
    <recommendedName>
        <fullName evidence="3">Peptidase A1 domain-containing protein</fullName>
    </recommendedName>
</protein>
<gene>
    <name evidence="1" type="ORF">FBUS_05837</name>
</gene>
<dbReference type="OrthoDB" id="6244411at2759"/>